<dbReference type="Gene3D" id="3.40.630.30">
    <property type="match status" value="1"/>
</dbReference>
<accession>A0ABW3E649</accession>
<dbReference type="EMBL" id="JBHTHX010002594">
    <property type="protein sequence ID" value="MFD0890664.1"/>
    <property type="molecule type" value="Genomic_DNA"/>
</dbReference>
<proteinExistence type="predicted"/>
<organism evidence="2 3">
    <name type="scientific">Streptosporangium algeriense</name>
    <dbReference type="NCBI Taxonomy" id="1682748"/>
    <lineage>
        <taxon>Bacteria</taxon>
        <taxon>Bacillati</taxon>
        <taxon>Actinomycetota</taxon>
        <taxon>Actinomycetes</taxon>
        <taxon>Streptosporangiales</taxon>
        <taxon>Streptosporangiaceae</taxon>
        <taxon>Streptosporangium</taxon>
    </lineage>
</organism>
<dbReference type="Pfam" id="PF13508">
    <property type="entry name" value="Acetyltransf_7"/>
    <property type="match status" value="1"/>
</dbReference>
<dbReference type="EC" id="2.3.-.-" evidence="2"/>
<keyword evidence="2" id="KW-0808">Transferase</keyword>
<dbReference type="SUPFAM" id="SSF55729">
    <property type="entry name" value="Acyl-CoA N-acyltransferases (Nat)"/>
    <property type="match status" value="1"/>
</dbReference>
<feature type="non-terminal residue" evidence="2">
    <location>
        <position position="185"/>
    </location>
</feature>
<dbReference type="Proteomes" id="UP001597024">
    <property type="component" value="Unassembled WGS sequence"/>
</dbReference>
<name>A0ABW3E649_9ACTN</name>
<keyword evidence="3" id="KW-1185">Reference proteome</keyword>
<evidence type="ECO:0000313" key="3">
    <source>
        <dbReference type="Proteomes" id="UP001597024"/>
    </source>
</evidence>
<reference evidence="3" key="1">
    <citation type="journal article" date="2019" name="Int. J. Syst. Evol. Microbiol.">
        <title>The Global Catalogue of Microorganisms (GCM) 10K type strain sequencing project: providing services to taxonomists for standard genome sequencing and annotation.</title>
        <authorList>
            <consortium name="The Broad Institute Genomics Platform"/>
            <consortium name="The Broad Institute Genome Sequencing Center for Infectious Disease"/>
            <person name="Wu L."/>
            <person name="Ma J."/>
        </authorList>
    </citation>
    <scope>NUCLEOTIDE SEQUENCE [LARGE SCALE GENOMIC DNA]</scope>
    <source>
        <strain evidence="3">CCUG 62974</strain>
    </source>
</reference>
<dbReference type="InterPro" id="IPR000182">
    <property type="entry name" value="GNAT_dom"/>
</dbReference>
<dbReference type="CDD" id="cd04301">
    <property type="entry name" value="NAT_SF"/>
    <property type="match status" value="1"/>
</dbReference>
<comment type="caution">
    <text evidence="2">The sequence shown here is derived from an EMBL/GenBank/DDBJ whole genome shotgun (WGS) entry which is preliminary data.</text>
</comment>
<dbReference type="PROSITE" id="PS51186">
    <property type="entry name" value="GNAT"/>
    <property type="match status" value="1"/>
</dbReference>
<dbReference type="GO" id="GO:0016746">
    <property type="term" value="F:acyltransferase activity"/>
    <property type="evidence" value="ECO:0007669"/>
    <property type="project" value="UniProtKB-KW"/>
</dbReference>
<evidence type="ECO:0000313" key="2">
    <source>
        <dbReference type="EMBL" id="MFD0890664.1"/>
    </source>
</evidence>
<sequence>MIELRRVGPEEFAARLDAVLDVYTAAMLPPADQLTGRRAIMRGHASYRGFTCLLAERADGRTVGVAYGFHGDPGQWWHDVVRQSITEHDGQARTREWLDDAFELAEVHVHPDYQGKGLGRALVTGLCAGRGERTAVLSTRDQETAARHLYRSLGFGDLLTGFVFPGGQERYAILGTPLPLAGAAP</sequence>
<keyword evidence="2" id="KW-0012">Acyltransferase</keyword>
<feature type="domain" description="N-acetyltransferase" evidence="1">
    <location>
        <begin position="2"/>
        <end position="179"/>
    </location>
</feature>
<protein>
    <submittedName>
        <fullName evidence="2">GNAT family N-acetyltransferase</fullName>
        <ecNumber evidence="2">2.3.-.-</ecNumber>
    </submittedName>
</protein>
<gene>
    <name evidence="2" type="ORF">ACFQ08_39480</name>
</gene>
<evidence type="ECO:0000259" key="1">
    <source>
        <dbReference type="PROSITE" id="PS51186"/>
    </source>
</evidence>
<dbReference type="InterPro" id="IPR016181">
    <property type="entry name" value="Acyl_CoA_acyltransferase"/>
</dbReference>